<dbReference type="EMBL" id="GDID01002286">
    <property type="protein sequence ID" value="JAP94320.1"/>
    <property type="molecule type" value="Transcribed_RNA"/>
</dbReference>
<dbReference type="InterPro" id="IPR000834">
    <property type="entry name" value="Peptidase_M14"/>
</dbReference>
<keyword evidence="6" id="KW-0378">Hydrolase</keyword>
<dbReference type="PANTHER" id="PTHR12756">
    <property type="entry name" value="CYTOSOLIC CARBOXYPEPTIDASE"/>
    <property type="match status" value="1"/>
</dbReference>
<dbReference type="SUPFAM" id="SSF53187">
    <property type="entry name" value="Zn-dependent exopeptidases"/>
    <property type="match status" value="1"/>
</dbReference>
<sequence length="715" mass="83700">KFHFNEPSSSFSEDIDAEEMLKRLNIKTYYDFSLKTQNQKVRNVPPPKPFSLVAHQKDLNVQNCGKKFIDLKIPDIDGSEAQPLLSEKLIYRHKCPCGCVDETIPELLKRVSQIERQLVFCQKQEFFPTEFCQMDNSFLQFESRFEGGNLYSASRLRTCKLQQDQWKDFEQTYLMIIQPDSNSMSHSQWFNFIMFNQKPEYVYTFIFTNFVKAKSSYQTGMQLLLSEDLQKFRRVGADIQYIKNDFYAEDDPFRSYYSLIVRFNFRTNKLSQMCQNFSYSLSRNIRFCNQIFHEYKSIQILHQVIKQTICGNDIDVLTICSKKMSNKIIYLSARIHPGESQSSYMLEGFINFLRDQSPLALLLLQNFTFKVIPVMNPDGVVVGNYRCNFAGYDLNRWWHKANPVGTESIYQLLEIIKQDSAKNEPIGYLDLHGHFKKSSVFGYSVQNDGYFALLDKESPYFNIKHCRFGVQRGKKHTGRVICQETYNLQFSYCVEASFHGYTIQKQEAESDSSDDEHVKQKVDLSQPKEPLKRKKKLVQMVKHFSQQDLRRVGADIAKGLRLHVAGQFSVQQIDELKQSVPNKLTKDVVSDSDEDIIIMEKSKDNMKKFDKQLETKSGSNLLLKKEKPTQQPLVEIKNQEKPATQFRFQRVQTAPAQQKKAKSVEKAQTRICYAKKIDLEKEKKKFDYMFYSKSTTYSNIKMGVQYNKKLWRVKE</sequence>
<feature type="region of interest" description="Disordered" evidence="4">
    <location>
        <begin position="507"/>
        <end position="526"/>
    </location>
</feature>
<reference evidence="6" key="1">
    <citation type="submission" date="2015-07" db="EMBL/GenBank/DDBJ databases">
        <title>Adaptation to a free-living lifestyle via gene acquisitions in the diplomonad Trepomonas sp. PC1.</title>
        <authorList>
            <person name="Xu F."/>
            <person name="Jerlstrom-Hultqvist J."/>
            <person name="Kolisko M."/>
            <person name="Simpson A.G.B."/>
            <person name="Roger A.J."/>
            <person name="Svard S.G."/>
            <person name="Andersson J.O."/>
        </authorList>
    </citation>
    <scope>NUCLEOTIDE SEQUENCE</scope>
    <source>
        <strain evidence="6">PC1</strain>
    </source>
</reference>
<dbReference type="InterPro" id="IPR050821">
    <property type="entry name" value="Cytosolic_carboxypeptidase"/>
</dbReference>
<dbReference type="PROSITE" id="PS52035">
    <property type="entry name" value="PEPTIDASE_M14"/>
    <property type="match status" value="1"/>
</dbReference>
<evidence type="ECO:0000313" key="6">
    <source>
        <dbReference type="EMBL" id="JAP94320.1"/>
    </source>
</evidence>
<dbReference type="Pfam" id="PF00246">
    <property type="entry name" value="Peptidase_M14"/>
    <property type="match status" value="1"/>
</dbReference>
<name>A0A146KBY3_9EUKA</name>
<dbReference type="GO" id="GO:0004181">
    <property type="term" value="F:metallocarboxypeptidase activity"/>
    <property type="evidence" value="ECO:0007669"/>
    <property type="project" value="InterPro"/>
</dbReference>
<evidence type="ECO:0000256" key="3">
    <source>
        <dbReference type="PROSITE-ProRule" id="PRU01379"/>
    </source>
</evidence>
<keyword evidence="6" id="KW-0121">Carboxypeptidase</keyword>
<dbReference type="AlphaFoldDB" id="A0A146KBY3"/>
<dbReference type="SMART" id="SM00631">
    <property type="entry name" value="Zn_pept"/>
    <property type="match status" value="1"/>
</dbReference>
<dbReference type="GO" id="GO:0008270">
    <property type="term" value="F:zinc ion binding"/>
    <property type="evidence" value="ECO:0007669"/>
    <property type="project" value="InterPro"/>
</dbReference>
<accession>A0A146KBY3</accession>
<protein>
    <submittedName>
        <fullName evidence="6">Zinc carboxypeptidase domain-containing protein</fullName>
    </submittedName>
</protein>
<dbReference type="PANTHER" id="PTHR12756:SF11">
    <property type="entry name" value="CYTOSOLIC CARBOXYPEPTIDASE 1"/>
    <property type="match status" value="1"/>
</dbReference>
<dbReference type="Gene3D" id="2.60.40.3120">
    <property type="match status" value="1"/>
</dbReference>
<comment type="cofactor">
    <cofactor evidence="1">
        <name>Zn(2+)</name>
        <dbReference type="ChEBI" id="CHEBI:29105"/>
    </cofactor>
</comment>
<feature type="domain" description="Peptidase M14" evidence="5">
    <location>
        <begin position="277"/>
        <end position="521"/>
    </location>
</feature>
<evidence type="ECO:0000256" key="1">
    <source>
        <dbReference type="ARBA" id="ARBA00001947"/>
    </source>
</evidence>
<dbReference type="Gene3D" id="3.40.630.10">
    <property type="entry name" value="Zn peptidases"/>
    <property type="match status" value="1"/>
</dbReference>
<keyword evidence="6" id="KW-0645">Protease</keyword>
<feature type="non-terminal residue" evidence="6">
    <location>
        <position position="1"/>
    </location>
</feature>
<gene>
    <name evidence="6" type="ORF">TPC1_13074</name>
</gene>
<organism evidence="6">
    <name type="scientific">Trepomonas sp. PC1</name>
    <dbReference type="NCBI Taxonomy" id="1076344"/>
    <lineage>
        <taxon>Eukaryota</taxon>
        <taxon>Metamonada</taxon>
        <taxon>Diplomonadida</taxon>
        <taxon>Hexamitidae</taxon>
        <taxon>Hexamitinae</taxon>
        <taxon>Trepomonas</taxon>
    </lineage>
</organism>
<evidence type="ECO:0000256" key="4">
    <source>
        <dbReference type="SAM" id="MobiDB-lite"/>
    </source>
</evidence>
<proteinExistence type="inferred from homology"/>
<evidence type="ECO:0000259" key="5">
    <source>
        <dbReference type="PROSITE" id="PS52035"/>
    </source>
</evidence>
<dbReference type="GO" id="GO:0006508">
    <property type="term" value="P:proteolysis"/>
    <property type="evidence" value="ECO:0007669"/>
    <property type="project" value="InterPro"/>
</dbReference>
<comment type="similarity">
    <text evidence="2 3">Belongs to the peptidase M14 family.</text>
</comment>
<feature type="active site" description="Proton donor/acceptor" evidence="3">
    <location>
        <position position="495"/>
    </location>
</feature>
<evidence type="ECO:0000256" key="2">
    <source>
        <dbReference type="ARBA" id="ARBA00005988"/>
    </source>
</evidence>